<dbReference type="KEGG" id="mng:MNEG_13902"/>
<proteinExistence type="predicted"/>
<dbReference type="EMBL" id="KK104339">
    <property type="protein sequence ID" value="KIY94061.1"/>
    <property type="molecule type" value="Genomic_DNA"/>
</dbReference>
<dbReference type="AlphaFoldDB" id="A0A0D2LX20"/>
<dbReference type="GeneID" id="25731411"/>
<feature type="region of interest" description="Disordered" evidence="1">
    <location>
        <begin position="32"/>
        <end position="87"/>
    </location>
</feature>
<name>A0A0D2LX20_9CHLO</name>
<dbReference type="Proteomes" id="UP000054498">
    <property type="component" value="Unassembled WGS sequence"/>
</dbReference>
<dbReference type="RefSeq" id="XP_013893081.1">
    <property type="nucleotide sequence ID" value="XM_014037627.1"/>
</dbReference>
<gene>
    <name evidence="2" type="ORF">MNEG_13902</name>
</gene>
<evidence type="ECO:0000313" key="3">
    <source>
        <dbReference type="Proteomes" id="UP000054498"/>
    </source>
</evidence>
<feature type="non-terminal residue" evidence="2">
    <location>
        <position position="1"/>
    </location>
</feature>
<keyword evidence="3" id="KW-1185">Reference proteome</keyword>
<reference evidence="2 3" key="1">
    <citation type="journal article" date="2013" name="BMC Genomics">
        <title>Reconstruction of the lipid metabolism for the microalga Monoraphidium neglectum from its genome sequence reveals characteristics suitable for biofuel production.</title>
        <authorList>
            <person name="Bogen C."/>
            <person name="Al-Dilaimi A."/>
            <person name="Albersmeier A."/>
            <person name="Wichmann J."/>
            <person name="Grundmann M."/>
            <person name="Rupp O."/>
            <person name="Lauersen K.J."/>
            <person name="Blifernez-Klassen O."/>
            <person name="Kalinowski J."/>
            <person name="Goesmann A."/>
            <person name="Mussgnug J.H."/>
            <person name="Kruse O."/>
        </authorList>
    </citation>
    <scope>NUCLEOTIDE SEQUENCE [LARGE SCALE GENOMIC DNA]</scope>
    <source>
        <strain evidence="2 3">SAG 48.87</strain>
    </source>
</reference>
<protein>
    <submittedName>
        <fullName evidence="2">Uncharacterized protein</fullName>
    </submittedName>
</protein>
<sequence length="87" mass="8279">RSSKAVCIHPEVGLLYESSVDMVNVDAILFDPSTLDGPAAGGNASVQPPGAAQEKPPWAAGADGGGGDNGGEAGAGGGEACADAEAA</sequence>
<evidence type="ECO:0000313" key="2">
    <source>
        <dbReference type="EMBL" id="KIY94061.1"/>
    </source>
</evidence>
<organism evidence="2 3">
    <name type="scientific">Monoraphidium neglectum</name>
    <dbReference type="NCBI Taxonomy" id="145388"/>
    <lineage>
        <taxon>Eukaryota</taxon>
        <taxon>Viridiplantae</taxon>
        <taxon>Chlorophyta</taxon>
        <taxon>core chlorophytes</taxon>
        <taxon>Chlorophyceae</taxon>
        <taxon>CS clade</taxon>
        <taxon>Sphaeropleales</taxon>
        <taxon>Selenastraceae</taxon>
        <taxon>Monoraphidium</taxon>
    </lineage>
</organism>
<accession>A0A0D2LX20</accession>
<feature type="compositionally biased region" description="Gly residues" evidence="1">
    <location>
        <begin position="62"/>
        <end position="79"/>
    </location>
</feature>
<evidence type="ECO:0000256" key="1">
    <source>
        <dbReference type="SAM" id="MobiDB-lite"/>
    </source>
</evidence>